<gene>
    <name evidence="1" type="ORF">B6F84_10585</name>
</gene>
<dbReference type="InterPro" id="IPR044877">
    <property type="entry name" value="F-112-like_sf"/>
</dbReference>
<keyword evidence="2" id="KW-1185">Reference proteome</keyword>
<dbReference type="STRING" id="282676.B6F84_10585"/>
<dbReference type="Gene3D" id="1.10.10.1470">
    <property type="entry name" value="F-112 protein-like"/>
    <property type="match status" value="1"/>
</dbReference>
<dbReference type="GeneID" id="41591375"/>
<dbReference type="KEGG" id="aman:B6F84_10585"/>
<dbReference type="Pfam" id="PF09645">
    <property type="entry name" value="F-112"/>
    <property type="match status" value="1"/>
</dbReference>
<dbReference type="Proteomes" id="UP000193404">
    <property type="component" value="Chromosome"/>
</dbReference>
<evidence type="ECO:0008006" key="3">
    <source>
        <dbReference type="Google" id="ProtNLM"/>
    </source>
</evidence>
<organism evidence="1 2">
    <name type="scientific">Acidianus manzaensis</name>
    <dbReference type="NCBI Taxonomy" id="282676"/>
    <lineage>
        <taxon>Archaea</taxon>
        <taxon>Thermoproteota</taxon>
        <taxon>Thermoprotei</taxon>
        <taxon>Sulfolobales</taxon>
        <taxon>Sulfolobaceae</taxon>
        <taxon>Acidianus</taxon>
    </lineage>
</organism>
<dbReference type="InterPro" id="IPR036390">
    <property type="entry name" value="WH_DNA-bd_sf"/>
</dbReference>
<accession>A0A1W6K1P2</accession>
<proteinExistence type="predicted"/>
<evidence type="ECO:0000313" key="1">
    <source>
        <dbReference type="EMBL" id="ARM76419.1"/>
    </source>
</evidence>
<dbReference type="InterPro" id="IPR018601">
    <property type="entry name" value="SSV1_F112-like"/>
</dbReference>
<dbReference type="RefSeq" id="WP_148692208.1">
    <property type="nucleotide sequence ID" value="NZ_CP020477.1"/>
</dbReference>
<evidence type="ECO:0000313" key="2">
    <source>
        <dbReference type="Proteomes" id="UP000193404"/>
    </source>
</evidence>
<dbReference type="OrthoDB" id="382589at2157"/>
<dbReference type="EMBL" id="CP020477">
    <property type="protein sequence ID" value="ARM76419.1"/>
    <property type="molecule type" value="Genomic_DNA"/>
</dbReference>
<reference evidence="1 2" key="1">
    <citation type="submission" date="2017-03" db="EMBL/GenBank/DDBJ databases">
        <title>Sulfur activation and transportation mechanism of thermophilic Archaea Acidianus manzaensis YN-25.</title>
        <authorList>
            <person name="Ma Y."/>
            <person name="Yang Y."/>
            <person name="Xia J."/>
        </authorList>
    </citation>
    <scope>NUCLEOTIDE SEQUENCE [LARGE SCALE GENOMIC DNA]</scope>
    <source>
        <strain evidence="1 2">YN-25</strain>
    </source>
</reference>
<name>A0A1W6K1P2_9CREN</name>
<sequence length="83" mass="9709">MFNVLKKKGQISLEDIVLQFEISPATAYNVQRALRAICEQHLEECEVVEKGRRTLFIYRKNEEEEQKEQEEIQKILSAKPEGS</sequence>
<dbReference type="AlphaFoldDB" id="A0A1W6K1P2"/>
<protein>
    <recommendedName>
        <fullName evidence="3">ArsR family transcriptional regulator</fullName>
    </recommendedName>
</protein>
<dbReference type="SUPFAM" id="SSF46785">
    <property type="entry name" value="Winged helix' DNA-binding domain"/>
    <property type="match status" value="1"/>
</dbReference>